<dbReference type="GO" id="GO:0004407">
    <property type="term" value="F:histone deacetylase activity"/>
    <property type="evidence" value="ECO:0007669"/>
    <property type="project" value="TreeGrafter"/>
</dbReference>
<feature type="region of interest" description="Disordered" evidence="1">
    <location>
        <begin position="716"/>
        <end position="874"/>
    </location>
</feature>
<feature type="compositionally biased region" description="Low complexity" evidence="1">
    <location>
        <begin position="57"/>
        <end position="92"/>
    </location>
</feature>
<dbReference type="GO" id="GO:0005634">
    <property type="term" value="C:nucleus"/>
    <property type="evidence" value="ECO:0007669"/>
    <property type="project" value="TreeGrafter"/>
</dbReference>
<dbReference type="PRINTS" id="PR01270">
    <property type="entry name" value="HDASUPER"/>
</dbReference>
<feature type="compositionally biased region" description="Low complexity" evidence="1">
    <location>
        <begin position="821"/>
        <end position="830"/>
    </location>
</feature>
<dbReference type="Proteomes" id="UP000799302">
    <property type="component" value="Unassembled WGS sequence"/>
</dbReference>
<dbReference type="SUPFAM" id="SSF52768">
    <property type="entry name" value="Arginase/deacetylase"/>
    <property type="match status" value="1"/>
</dbReference>
<feature type="region of interest" description="Disordered" evidence="1">
    <location>
        <begin position="16"/>
        <end position="103"/>
    </location>
</feature>
<feature type="compositionally biased region" description="Low complexity" evidence="1">
    <location>
        <begin position="787"/>
        <end position="801"/>
    </location>
</feature>
<dbReference type="Gene3D" id="3.40.800.20">
    <property type="entry name" value="Histone deacetylase domain"/>
    <property type="match status" value="1"/>
</dbReference>
<feature type="compositionally biased region" description="Low complexity" evidence="1">
    <location>
        <begin position="728"/>
        <end position="737"/>
    </location>
</feature>
<dbReference type="OrthoDB" id="5232919at2759"/>
<feature type="compositionally biased region" description="Polar residues" evidence="1">
    <location>
        <begin position="1012"/>
        <end position="1041"/>
    </location>
</feature>
<protein>
    <submittedName>
        <fullName evidence="3">Arginase/deacetylase</fullName>
    </submittedName>
</protein>
<dbReference type="InterPro" id="IPR037138">
    <property type="entry name" value="His_deacetylse_dom_sf"/>
</dbReference>
<dbReference type="GO" id="GO:0010468">
    <property type="term" value="P:regulation of gene expression"/>
    <property type="evidence" value="ECO:0007669"/>
    <property type="project" value="UniProtKB-ARBA"/>
</dbReference>
<dbReference type="InterPro" id="IPR000286">
    <property type="entry name" value="HDACs"/>
</dbReference>
<reference evidence="3" key="1">
    <citation type="journal article" date="2020" name="Stud. Mycol.">
        <title>101 Dothideomycetes genomes: a test case for predicting lifestyles and emergence of pathogens.</title>
        <authorList>
            <person name="Haridas S."/>
            <person name="Albert R."/>
            <person name="Binder M."/>
            <person name="Bloem J."/>
            <person name="Labutti K."/>
            <person name="Salamov A."/>
            <person name="Andreopoulos B."/>
            <person name="Baker S."/>
            <person name="Barry K."/>
            <person name="Bills G."/>
            <person name="Bluhm B."/>
            <person name="Cannon C."/>
            <person name="Castanera R."/>
            <person name="Culley D."/>
            <person name="Daum C."/>
            <person name="Ezra D."/>
            <person name="Gonzalez J."/>
            <person name="Henrissat B."/>
            <person name="Kuo A."/>
            <person name="Liang C."/>
            <person name="Lipzen A."/>
            <person name="Lutzoni F."/>
            <person name="Magnuson J."/>
            <person name="Mondo S."/>
            <person name="Nolan M."/>
            <person name="Ohm R."/>
            <person name="Pangilinan J."/>
            <person name="Park H.-J."/>
            <person name="Ramirez L."/>
            <person name="Alfaro M."/>
            <person name="Sun H."/>
            <person name="Tritt A."/>
            <person name="Yoshinaga Y."/>
            <person name="Zwiers L.-H."/>
            <person name="Turgeon B."/>
            <person name="Goodwin S."/>
            <person name="Spatafora J."/>
            <person name="Crous P."/>
            <person name="Grigoriev I."/>
        </authorList>
    </citation>
    <scope>NUCLEOTIDE SEQUENCE</scope>
    <source>
        <strain evidence="3">CBS 115976</strain>
    </source>
</reference>
<evidence type="ECO:0000256" key="1">
    <source>
        <dbReference type="SAM" id="MobiDB-lite"/>
    </source>
</evidence>
<feature type="compositionally biased region" description="Pro residues" evidence="1">
    <location>
        <begin position="975"/>
        <end position="991"/>
    </location>
</feature>
<proteinExistence type="predicted"/>
<dbReference type="PANTHER" id="PTHR47558">
    <property type="entry name" value="HISTONE DEACETYLASE HOS3"/>
    <property type="match status" value="1"/>
</dbReference>
<dbReference type="FunFam" id="3.40.800.20:FF:000011">
    <property type="entry name" value="Histone deacetylase HOS3"/>
    <property type="match status" value="1"/>
</dbReference>
<dbReference type="EMBL" id="MU004240">
    <property type="protein sequence ID" value="KAF2665771.1"/>
    <property type="molecule type" value="Genomic_DNA"/>
</dbReference>
<feature type="compositionally biased region" description="Basic and acidic residues" evidence="1">
    <location>
        <begin position="716"/>
        <end position="726"/>
    </location>
</feature>
<name>A0A6A6U2E4_9PEZI</name>
<feature type="region of interest" description="Disordered" evidence="1">
    <location>
        <begin position="887"/>
        <end position="955"/>
    </location>
</feature>
<feature type="domain" description="Histone deacetylase" evidence="2">
    <location>
        <begin position="231"/>
        <end position="565"/>
    </location>
</feature>
<evidence type="ECO:0000259" key="2">
    <source>
        <dbReference type="Pfam" id="PF00850"/>
    </source>
</evidence>
<evidence type="ECO:0000313" key="3">
    <source>
        <dbReference type="EMBL" id="KAF2665771.1"/>
    </source>
</evidence>
<evidence type="ECO:0000313" key="4">
    <source>
        <dbReference type="Proteomes" id="UP000799302"/>
    </source>
</evidence>
<keyword evidence="4" id="KW-1185">Reference proteome</keyword>
<feature type="compositionally biased region" description="Basic and acidic residues" evidence="1">
    <location>
        <begin position="755"/>
        <end position="767"/>
    </location>
</feature>
<feature type="region of interest" description="Disordered" evidence="1">
    <location>
        <begin position="1087"/>
        <end position="1111"/>
    </location>
</feature>
<gene>
    <name evidence="3" type="ORF">BT63DRAFT_448273</name>
</gene>
<dbReference type="InterPro" id="IPR023801">
    <property type="entry name" value="His_deacetylse_dom"/>
</dbReference>
<organism evidence="3 4">
    <name type="scientific">Microthyrium microscopicum</name>
    <dbReference type="NCBI Taxonomy" id="703497"/>
    <lineage>
        <taxon>Eukaryota</taxon>
        <taxon>Fungi</taxon>
        <taxon>Dikarya</taxon>
        <taxon>Ascomycota</taxon>
        <taxon>Pezizomycotina</taxon>
        <taxon>Dothideomycetes</taxon>
        <taxon>Dothideomycetes incertae sedis</taxon>
        <taxon>Microthyriales</taxon>
        <taxon>Microthyriaceae</taxon>
        <taxon>Microthyrium</taxon>
    </lineage>
</organism>
<feature type="compositionally biased region" description="Low complexity" evidence="1">
    <location>
        <begin position="846"/>
        <end position="856"/>
    </location>
</feature>
<feature type="compositionally biased region" description="Basic and acidic residues" evidence="1">
    <location>
        <begin position="938"/>
        <end position="953"/>
    </location>
</feature>
<dbReference type="InterPro" id="IPR023696">
    <property type="entry name" value="Ureohydrolase_dom_sf"/>
</dbReference>
<accession>A0A6A6U2E4</accession>
<sequence>MTNRIRSSVEIARYDAPAFDRVVKDNTAAQTPLPPSSPAHPRRSPSVLRNDRPSPSPLRRSASSMSLDRYSSTPALARRTSSSSLRGGLDSPTSLHSPKLNNRRSSSNLLLSQLMPALEEPAPITAETIATDHFSQELATHADPNQETDCKTVVIIHDDCYGHRFSRLNTKNTILSIFERPERLQAGVMGIAAAYVRLGERHAGGRHAPHPRKGPTTDIPFRILKSSRKVPLHSDVVTAVHGKELMKELQGMCDTTAQKIAAAAVEILRPPVNGKSKDQFHSGDLYLSEDSIRAFEGALGGVCDAVDAVFQGTASGKGPSQAFACVRPPGHHCSSDWPSGFCWLNNVHVGIQHAIQNHGLTHAAIIDFDLHHGDGSQEITWGHNERMQFPKAKNFPNSKKSFLGYFSLHDINSFPCELGDREKTQMASLCVDNAHGQAIWNVHLQKWQQPEEFWHLYETQYKVILEKTRNFLRHRTQELRTGKNQPAPKAAIFISAGFDASEHEIGDMQRHSVKVLTEFYARITRDIVELANEEGTAVDGRVISVLEGGYSDKALVSGVLSHISGLCDNDVISVKQEETNGFGQEKVGLSGLTPAYSVPTQTLMKYNTEWWESSNLDELVDLLHPAPSGEKAAPKKSRFATYSSPTHASAMKIVDHTKVYRSTSFNSRAPSVATSRAASPPPPDVDWATAASELCRLLVPQNRQIGSCTQAELNPKDIRVKKEKSAEPTAPMAAPTTNGRALRQRQPRVSNAVDTSRKASADRRRTIADVPLPSIEDMPKEPRRRTSIASTTSMASTVTAAPRARSTKPAGTGLDIKKSRPAPSTSRAPSVKPPPVPRIPSGLIKRSNSSRASSASVPPMEEKKQTTGANDDMDNLVSGLKRITIKVPSQQEYSSRQKKSPSAAPEKATSAGAKPTFIKKTVTSRPAAPGTAAAKRVPLRERAKAKAETEKAKVPATGPIKTVPIKAEEVTLAPAPTPAPNPVVEPIPVAPPSRDAMDIVNDPPAQPEPMPISTTHSPDQPYSTIQWAQPNADIEQSTPAQQFPPNPYSNGLHWMPPNAETTTTQPSKPLKPSEVAKMQKVMPTFSATGHIPFAGNGAASTNGEQQDLEMK</sequence>
<feature type="region of interest" description="Disordered" evidence="1">
    <location>
        <begin position="972"/>
        <end position="1074"/>
    </location>
</feature>
<dbReference type="InterPro" id="IPR053244">
    <property type="entry name" value="HDAC_HD_type_1"/>
</dbReference>
<dbReference type="AlphaFoldDB" id="A0A6A6U2E4"/>
<dbReference type="PANTHER" id="PTHR47558:SF1">
    <property type="entry name" value="HISTONE DEACETYLASE HOS3"/>
    <property type="match status" value="1"/>
</dbReference>
<dbReference type="Pfam" id="PF00850">
    <property type="entry name" value="Hist_deacetyl"/>
    <property type="match status" value="1"/>
</dbReference>